<dbReference type="InterPro" id="IPR001387">
    <property type="entry name" value="Cro/C1-type_HTH"/>
</dbReference>
<evidence type="ECO:0000313" key="3">
    <source>
        <dbReference type="Proteomes" id="UP000284998"/>
    </source>
</evidence>
<comment type="caution">
    <text evidence="2">The sequence shown here is derived from an EMBL/GenBank/DDBJ whole genome shotgun (WGS) entry which is preliminary data.</text>
</comment>
<name>A0A414WWU4_9BACT</name>
<dbReference type="PROSITE" id="PS50943">
    <property type="entry name" value="HTH_CROC1"/>
    <property type="match status" value="1"/>
</dbReference>
<dbReference type="EMBL" id="QRJS01000024">
    <property type="protein sequence ID" value="RHH43176.1"/>
    <property type="molecule type" value="Genomic_DNA"/>
</dbReference>
<dbReference type="SUPFAM" id="SSF47413">
    <property type="entry name" value="lambda repressor-like DNA-binding domains"/>
    <property type="match status" value="1"/>
</dbReference>
<dbReference type="SMART" id="SM00530">
    <property type="entry name" value="HTH_XRE"/>
    <property type="match status" value="1"/>
</dbReference>
<evidence type="ECO:0000259" key="1">
    <source>
        <dbReference type="PROSITE" id="PS50943"/>
    </source>
</evidence>
<sequence length="97" mass="11135">MDFRTRIKELCQSKGFTQKDLADKMGISDISLNKTLRGDYPQLQSLERIANALEVDIAELFVRNTPESEVNGYVKVKGTLYEVHSFEDLRKLLELNV</sequence>
<dbReference type="Proteomes" id="UP000284998">
    <property type="component" value="Unassembled WGS sequence"/>
</dbReference>
<proteinExistence type="predicted"/>
<dbReference type="RefSeq" id="WP_118243925.1">
    <property type="nucleotide sequence ID" value="NZ_QRJS01000024.1"/>
</dbReference>
<dbReference type="AlphaFoldDB" id="A0A414WWU4"/>
<dbReference type="InterPro" id="IPR010982">
    <property type="entry name" value="Lambda_DNA-bd_dom_sf"/>
</dbReference>
<dbReference type="GO" id="GO:0003677">
    <property type="term" value="F:DNA binding"/>
    <property type="evidence" value="ECO:0007669"/>
    <property type="project" value="InterPro"/>
</dbReference>
<dbReference type="CDD" id="cd00093">
    <property type="entry name" value="HTH_XRE"/>
    <property type="match status" value="1"/>
</dbReference>
<accession>A0A414WWU4</accession>
<gene>
    <name evidence="2" type="ORF">DW204_10030</name>
</gene>
<dbReference type="Pfam" id="PF01381">
    <property type="entry name" value="HTH_3"/>
    <property type="match status" value="1"/>
</dbReference>
<protein>
    <submittedName>
        <fullName evidence="2">XRE family transcriptional regulator</fullName>
    </submittedName>
</protein>
<reference evidence="2 3" key="1">
    <citation type="submission" date="2018-08" db="EMBL/GenBank/DDBJ databases">
        <title>A genome reference for cultivated species of the human gut microbiota.</title>
        <authorList>
            <person name="Zou Y."/>
            <person name="Xue W."/>
            <person name="Luo G."/>
        </authorList>
    </citation>
    <scope>NUCLEOTIDE SEQUENCE [LARGE SCALE GENOMIC DNA]</scope>
    <source>
        <strain evidence="2 3">AM17-44</strain>
    </source>
</reference>
<feature type="domain" description="HTH cro/C1-type" evidence="1">
    <location>
        <begin position="7"/>
        <end position="60"/>
    </location>
</feature>
<dbReference type="Gene3D" id="1.10.260.40">
    <property type="entry name" value="lambda repressor-like DNA-binding domains"/>
    <property type="match status" value="1"/>
</dbReference>
<evidence type="ECO:0000313" key="2">
    <source>
        <dbReference type="EMBL" id="RHH43176.1"/>
    </source>
</evidence>
<organism evidence="2 3">
    <name type="scientific">Phocaeicola plebeius</name>
    <dbReference type="NCBI Taxonomy" id="310297"/>
    <lineage>
        <taxon>Bacteria</taxon>
        <taxon>Pseudomonadati</taxon>
        <taxon>Bacteroidota</taxon>
        <taxon>Bacteroidia</taxon>
        <taxon>Bacteroidales</taxon>
        <taxon>Bacteroidaceae</taxon>
        <taxon>Phocaeicola</taxon>
    </lineage>
</organism>